<feature type="compositionally biased region" description="Polar residues" evidence="1">
    <location>
        <begin position="71"/>
        <end position="83"/>
    </location>
</feature>
<reference evidence="3" key="1">
    <citation type="submission" date="2016-08" db="EMBL/GenBank/DDBJ databases">
        <title>Comparative genomics of Lactococcus lactis strain WFLU12 isolated from the gastrointestinal tract of wild olive flounder (Paralichythys olivaceus).</title>
        <authorList>
            <person name="Nguyen T.L."/>
            <person name="Kim D.-H."/>
        </authorList>
    </citation>
    <scope>NUCLEOTIDE SEQUENCE [LARGE SCALE GENOMIC DNA]</scope>
    <source>
        <strain evidence="3">WFLU12</strain>
    </source>
</reference>
<gene>
    <name evidence="2" type="ORF">CYU10_002236</name>
</gene>
<comment type="caution">
    <text evidence="2">The sequence shown here is derived from an EMBL/GenBank/DDBJ whole genome shotgun (WGS) entry which is preliminary data.</text>
</comment>
<name>A0A2N5WFZ7_LACLL</name>
<protein>
    <submittedName>
        <fullName evidence="2">Uncharacterized protein</fullName>
    </submittedName>
</protein>
<organism evidence="2 3">
    <name type="scientific">Lactococcus lactis subsp. lactis</name>
    <name type="common">Streptococcus lactis</name>
    <dbReference type="NCBI Taxonomy" id="1360"/>
    <lineage>
        <taxon>Bacteria</taxon>
        <taxon>Bacillati</taxon>
        <taxon>Bacillota</taxon>
        <taxon>Bacilli</taxon>
        <taxon>Lactobacillales</taxon>
        <taxon>Streptococcaceae</taxon>
        <taxon>Lactococcus</taxon>
    </lineage>
</organism>
<proteinExistence type="predicted"/>
<evidence type="ECO:0000256" key="1">
    <source>
        <dbReference type="SAM" id="MobiDB-lite"/>
    </source>
</evidence>
<accession>A0A2N5WFZ7</accession>
<evidence type="ECO:0000313" key="2">
    <source>
        <dbReference type="EMBL" id="PLW61161.1"/>
    </source>
</evidence>
<feature type="region of interest" description="Disordered" evidence="1">
    <location>
        <begin position="65"/>
        <end position="86"/>
    </location>
</feature>
<dbReference type="Proteomes" id="UP000234865">
    <property type="component" value="Unassembled WGS sequence"/>
</dbReference>
<evidence type="ECO:0000313" key="3">
    <source>
        <dbReference type="Proteomes" id="UP000234865"/>
    </source>
</evidence>
<dbReference type="EMBL" id="PKRZ01000001">
    <property type="protein sequence ID" value="PLW61161.1"/>
    <property type="molecule type" value="Genomic_DNA"/>
</dbReference>
<dbReference type="RefSeq" id="WP_029343930.1">
    <property type="nucleotide sequence ID" value="NZ_JNLP01000001.1"/>
</dbReference>
<dbReference type="AlphaFoldDB" id="A0A2N5WFZ7"/>
<sequence>MKKYKLINSASKLLIITLLVGNPLLKDTLKVYATTSETVEKSEKNEQQKNVEETTEVVDVSKVIDSDNGRKNQMNKWSETENLSPVDVTTDEEFAGTLNNSDFEETEIEPSYQEIVSNDDLASGTFGTCDW</sequence>